<dbReference type="InterPro" id="IPR015500">
    <property type="entry name" value="Peptidase_S8_subtilisin-rel"/>
</dbReference>
<comment type="similarity">
    <text evidence="1 8 9">Belongs to the peptidase S8 family.</text>
</comment>
<dbReference type="PROSITE" id="PS00138">
    <property type="entry name" value="SUBTILASE_SER"/>
    <property type="match status" value="1"/>
</dbReference>
<keyword evidence="4 8" id="KW-0645">Protease</keyword>
<dbReference type="SUPFAM" id="SSF52025">
    <property type="entry name" value="PA domain"/>
    <property type="match status" value="1"/>
</dbReference>
<feature type="active site" description="Charge relay system" evidence="8">
    <location>
        <position position="217"/>
    </location>
</feature>
<keyword evidence="3" id="KW-0964">Secreted</keyword>
<dbReference type="InterPro" id="IPR000209">
    <property type="entry name" value="Peptidase_S8/S53_dom"/>
</dbReference>
<dbReference type="EMBL" id="JAUHPW010000010">
    <property type="protein sequence ID" value="MDN4476658.1"/>
    <property type="molecule type" value="Genomic_DNA"/>
</dbReference>
<evidence type="ECO:0000313" key="13">
    <source>
        <dbReference type="EMBL" id="MDN4476658.1"/>
    </source>
</evidence>
<dbReference type="InterPro" id="IPR036439">
    <property type="entry name" value="Dockerin_dom_sf"/>
</dbReference>
<evidence type="ECO:0000256" key="8">
    <source>
        <dbReference type="PROSITE-ProRule" id="PRU01240"/>
    </source>
</evidence>
<keyword evidence="6 8" id="KW-0378">Hydrolase</keyword>
<reference evidence="13" key="1">
    <citation type="submission" date="2023-06" db="EMBL/GenBank/DDBJ databases">
        <title>Sysu t00192.</title>
        <authorList>
            <person name="Gao L."/>
            <person name="Fang B.-Z."/>
            <person name="Li W.-J."/>
        </authorList>
    </citation>
    <scope>NUCLEOTIDE SEQUENCE</scope>
    <source>
        <strain evidence="13">SYSU T00192</strain>
    </source>
</reference>
<evidence type="ECO:0000256" key="11">
    <source>
        <dbReference type="SAM" id="SignalP"/>
    </source>
</evidence>
<dbReference type="PRINTS" id="PR00723">
    <property type="entry name" value="SUBTILISIN"/>
</dbReference>
<dbReference type="InterPro" id="IPR034213">
    <property type="entry name" value="S8_Vpr-like"/>
</dbReference>
<dbReference type="PROSITE" id="PS00137">
    <property type="entry name" value="SUBTILASE_HIS"/>
    <property type="match status" value="1"/>
</dbReference>
<dbReference type="Gene3D" id="3.40.50.200">
    <property type="entry name" value="Peptidase S8/S53 domain"/>
    <property type="match status" value="1"/>
</dbReference>
<dbReference type="PROSITE" id="PS00136">
    <property type="entry name" value="SUBTILASE_ASP"/>
    <property type="match status" value="1"/>
</dbReference>
<dbReference type="InterPro" id="IPR016134">
    <property type="entry name" value="Dockerin_dom"/>
</dbReference>
<keyword evidence="5 11" id="KW-0732">Signal</keyword>
<dbReference type="Gene3D" id="3.50.30.30">
    <property type="match status" value="1"/>
</dbReference>
<evidence type="ECO:0000256" key="6">
    <source>
        <dbReference type="ARBA" id="ARBA00022801"/>
    </source>
</evidence>
<dbReference type="PANTHER" id="PTHR43806:SF65">
    <property type="entry name" value="SERINE PROTEASE APRX"/>
    <property type="match status" value="1"/>
</dbReference>
<protein>
    <submittedName>
        <fullName evidence="13">S8 family serine peptidase</fullName>
    </submittedName>
</protein>
<name>A0ABT8GBZ5_9MICO</name>
<dbReference type="InterPro" id="IPR046450">
    <property type="entry name" value="PA_dom_sf"/>
</dbReference>
<dbReference type="Gene3D" id="1.10.1330.10">
    <property type="entry name" value="Dockerin domain"/>
    <property type="match status" value="1"/>
</dbReference>
<dbReference type="Pfam" id="PF00082">
    <property type="entry name" value="Peptidase_S8"/>
    <property type="match status" value="1"/>
</dbReference>
<evidence type="ECO:0000256" key="2">
    <source>
        <dbReference type="ARBA" id="ARBA00022512"/>
    </source>
</evidence>
<evidence type="ECO:0000256" key="1">
    <source>
        <dbReference type="ARBA" id="ARBA00011073"/>
    </source>
</evidence>
<feature type="region of interest" description="Disordered" evidence="10">
    <location>
        <begin position="543"/>
        <end position="565"/>
    </location>
</feature>
<dbReference type="CDD" id="cd02133">
    <property type="entry name" value="PA_C5a_like"/>
    <property type="match status" value="1"/>
</dbReference>
<evidence type="ECO:0000256" key="5">
    <source>
        <dbReference type="ARBA" id="ARBA00022729"/>
    </source>
</evidence>
<dbReference type="SUPFAM" id="SSF63446">
    <property type="entry name" value="Type I dockerin domain"/>
    <property type="match status" value="1"/>
</dbReference>
<organism evidence="13 14">
    <name type="scientific">Demequina litoralis</name>
    <dbReference type="NCBI Taxonomy" id="3051660"/>
    <lineage>
        <taxon>Bacteria</taxon>
        <taxon>Bacillati</taxon>
        <taxon>Actinomycetota</taxon>
        <taxon>Actinomycetes</taxon>
        <taxon>Micrococcales</taxon>
        <taxon>Demequinaceae</taxon>
        <taxon>Demequina</taxon>
    </lineage>
</organism>
<dbReference type="RefSeq" id="WP_301135206.1">
    <property type="nucleotide sequence ID" value="NZ_JAUHPW010000010.1"/>
</dbReference>
<dbReference type="PROSITE" id="PS00448">
    <property type="entry name" value="CLOS_CELLULOSOME_RPT"/>
    <property type="match status" value="1"/>
</dbReference>
<dbReference type="InterPro" id="IPR023827">
    <property type="entry name" value="Peptidase_S8_Asp-AS"/>
</dbReference>
<feature type="chain" id="PRO_5046430896" evidence="11">
    <location>
        <begin position="36"/>
        <end position="1346"/>
    </location>
</feature>
<evidence type="ECO:0000313" key="14">
    <source>
        <dbReference type="Proteomes" id="UP001172728"/>
    </source>
</evidence>
<evidence type="ECO:0000256" key="10">
    <source>
        <dbReference type="SAM" id="MobiDB-lite"/>
    </source>
</evidence>
<keyword evidence="14" id="KW-1185">Reference proteome</keyword>
<feature type="domain" description="Dockerin" evidence="12">
    <location>
        <begin position="1263"/>
        <end position="1327"/>
    </location>
</feature>
<evidence type="ECO:0000256" key="4">
    <source>
        <dbReference type="ARBA" id="ARBA00022670"/>
    </source>
</evidence>
<keyword evidence="7 8" id="KW-0720">Serine protease</keyword>
<dbReference type="InterPro" id="IPR022398">
    <property type="entry name" value="Peptidase_S8_His-AS"/>
</dbReference>
<dbReference type="PROSITE" id="PS51892">
    <property type="entry name" value="SUBTILASE"/>
    <property type="match status" value="1"/>
</dbReference>
<dbReference type="Pfam" id="PF02225">
    <property type="entry name" value="PA"/>
    <property type="match status" value="1"/>
</dbReference>
<dbReference type="SUPFAM" id="SSF52743">
    <property type="entry name" value="Subtilisin-like"/>
    <property type="match status" value="1"/>
</dbReference>
<dbReference type="InterPro" id="IPR023828">
    <property type="entry name" value="Peptidase_S8_Ser-AS"/>
</dbReference>
<evidence type="ECO:0000256" key="7">
    <source>
        <dbReference type="ARBA" id="ARBA00022825"/>
    </source>
</evidence>
<evidence type="ECO:0000256" key="3">
    <source>
        <dbReference type="ARBA" id="ARBA00022525"/>
    </source>
</evidence>
<feature type="active site" description="Charge relay system" evidence="8">
    <location>
        <position position="270"/>
    </location>
</feature>
<dbReference type="Pfam" id="PF00404">
    <property type="entry name" value="Dockerin_1"/>
    <property type="match status" value="1"/>
</dbReference>
<accession>A0ABT8GBZ5</accession>
<dbReference type="Proteomes" id="UP001172728">
    <property type="component" value="Unassembled WGS sequence"/>
</dbReference>
<gene>
    <name evidence="13" type="ORF">QQX09_12400</name>
</gene>
<dbReference type="CDD" id="cd14254">
    <property type="entry name" value="Dockerin_II"/>
    <property type="match status" value="1"/>
</dbReference>
<dbReference type="PROSITE" id="PS51766">
    <property type="entry name" value="DOCKERIN"/>
    <property type="match status" value="1"/>
</dbReference>
<comment type="caution">
    <text evidence="13">The sequence shown here is derived from an EMBL/GenBank/DDBJ whole genome shotgun (WGS) entry which is preliminary data.</text>
</comment>
<dbReference type="PANTHER" id="PTHR43806">
    <property type="entry name" value="PEPTIDASE S8"/>
    <property type="match status" value="1"/>
</dbReference>
<evidence type="ECO:0000259" key="12">
    <source>
        <dbReference type="PROSITE" id="PS51766"/>
    </source>
</evidence>
<dbReference type="InterPro" id="IPR050131">
    <property type="entry name" value="Peptidase_S8_subtilisin-like"/>
</dbReference>
<evidence type="ECO:0000256" key="9">
    <source>
        <dbReference type="RuleBase" id="RU003355"/>
    </source>
</evidence>
<feature type="signal peptide" evidence="11">
    <location>
        <begin position="1"/>
        <end position="35"/>
    </location>
</feature>
<sequence>MSLPLIPRRGASRVAAGAATAVLGCALLVPAPAFAAKRADASDVLAATTAAERQALAHAIQLTEPDEVHVDSSVDLTSTEPADVIVLLRQPVAATAQALAAEAGTALSAKDAKAAVKASQARFADFAKAQGLAKGITTAYTEALNAVALTATGTEIASLLDSADVAGVWPNEVLTLDLPEETEAGTTVTGGGTTYDEVAALHDAGITGEGVKVGVLDTGIDYRHPAIADVYVGGWDAVDGDDDPMETTYADWKASGMPEKYSGSPYYTSHGTHVSGIIAGQDASFGGNSAWGVAPDVELYGYRVLGPYGSGSTEDILEGMERALVDGMDVVNMSLGGSYNDHQSALSLAADNLTLAGVTTVIAAGNDGANGAATLGSPGTSALAITVGANDSSITLAATEAAVGEAEASLRLVARQRDEASVTDLAGQTLPIVDVGDGTSSGYIGKRPQGAIVLIERGGTTFTSMVTYALQRGAAGVLVSNDRDGYIEYYLGENDAYAPAFGMTQADGAALRTALAAGATEVTFGDMGTITTDGDALADFSSRGPSNGTTDIKPELTAPGVSTMSSVPTWDIDPKGDVAYADAYGRKSGTSMATPFVAGVVALMLGEDPSLTPADVKTRLMNTADDLRDDSGVFESGAGQVDPRQAVHGTTDAQVIDALWAAEATHGSSDTVDDITGALSLGMLPATSSSTVTRDIEITNRSASSQTYTLALDTANGAGTADFDASGIEVSFPSRVKVSPGSTRHIKVVVDVPAGTPTGTYGAFVEIAQAAEEALRLPLGLRVDDAAFTDFTMLKPVMSTAENVYDPAAKFSLGVATPTRTIDLFVVDAATGEDVGYVGGLSATLMKDGLRYGAFAWYGEYLPLTGDKDFPIGHMPEVVEPGLHTLRVVGTDDSGTTFEATNHVYVDNTAPVFTTSLDDADVYEFANGQSTFELTGSLVDGDTEAIRAAGIDIDESDNAIQMFSTTITPYKTMHPEADGSFTTDVSLFWSPVQSHRFLGMDAAGNIGELVQSMWFKDTQAYVLGRASSTEARAGDEITMSFSTNKADMFGTMTLEVLYNPRDTTILDITEQEAFAAYGRISGEITDVAMGSSYRKLRVPITFDGATEYTGDDLPLIDVAFEMPDTIAAETTGFLTVSTYVQRTDGRYVSMQRHFDIVEALAPTTTVTGGYYAQGLLTAAGYIDTERDYSAVGATATLTSPEGDVLPLSVGADGTIGRGGLTLFDEEWQLEVTLPGHLAWHQPLTLSRTAEDGEAAGTIVSIAPQLAAGDVNGDDVVDILDAVAIRDAAGTADRAADINADGTVDAADLAFVESNFLVRNPTVADVPTPQTKYKGVTLDQVLATFAS</sequence>
<dbReference type="InterPro" id="IPR003137">
    <property type="entry name" value="PA_domain"/>
</dbReference>
<feature type="active site" description="Charge relay system" evidence="8">
    <location>
        <position position="591"/>
    </location>
</feature>
<dbReference type="InterPro" id="IPR036852">
    <property type="entry name" value="Peptidase_S8/S53_dom_sf"/>
</dbReference>
<keyword evidence="2" id="KW-0134">Cell wall</keyword>
<dbReference type="CDD" id="cd07474">
    <property type="entry name" value="Peptidases_S8_subtilisin_Vpr-like"/>
    <property type="match status" value="1"/>
</dbReference>
<proteinExistence type="inferred from homology"/>
<dbReference type="InterPro" id="IPR002105">
    <property type="entry name" value="Dockerin_1_rpt"/>
</dbReference>